<dbReference type="EMBL" id="PGXC01000076">
    <property type="protein sequence ID" value="PKK87989.1"/>
    <property type="molecule type" value="Genomic_DNA"/>
</dbReference>
<evidence type="ECO:0000313" key="1">
    <source>
        <dbReference type="EMBL" id="PKK87989.1"/>
    </source>
</evidence>
<evidence type="ECO:0000313" key="2">
    <source>
        <dbReference type="Proteomes" id="UP000233256"/>
    </source>
</evidence>
<name>A0A2N1PI36_9BACT</name>
<sequence length="88" mass="9518">MHGASSDAPFDIGAFVLALRLGKGGMERQQESSCFSKSIWAERLFSCRSIFVLTRQYNATCFGLGEQLAGLMRTKSFGSSSSDMVGPV</sequence>
<protein>
    <submittedName>
        <fullName evidence="1">Uncharacterized protein</fullName>
    </submittedName>
</protein>
<reference evidence="1 2" key="1">
    <citation type="journal article" date="2017" name="ISME J.">
        <title>Potential for microbial H2 and metal transformations associated with novel bacteria and archaea in deep terrestrial subsurface sediments.</title>
        <authorList>
            <person name="Hernsdorf A.W."/>
            <person name="Amano Y."/>
            <person name="Miyakawa K."/>
            <person name="Ise K."/>
            <person name="Suzuki Y."/>
            <person name="Anantharaman K."/>
            <person name="Probst A."/>
            <person name="Burstein D."/>
            <person name="Thomas B.C."/>
            <person name="Banfield J.F."/>
        </authorList>
    </citation>
    <scope>NUCLEOTIDE SEQUENCE [LARGE SCALE GENOMIC DNA]</scope>
    <source>
        <strain evidence="1">HGW-Wallbacteria-1</strain>
    </source>
</reference>
<comment type="caution">
    <text evidence="1">The sequence shown here is derived from an EMBL/GenBank/DDBJ whole genome shotgun (WGS) entry which is preliminary data.</text>
</comment>
<dbReference type="AlphaFoldDB" id="A0A2N1PI36"/>
<proteinExistence type="predicted"/>
<dbReference type="Proteomes" id="UP000233256">
    <property type="component" value="Unassembled WGS sequence"/>
</dbReference>
<gene>
    <name evidence="1" type="ORF">CVV64_20655</name>
</gene>
<accession>A0A2N1PI36</accession>
<organism evidence="1 2">
    <name type="scientific">Candidatus Wallbacteria bacterium HGW-Wallbacteria-1</name>
    <dbReference type="NCBI Taxonomy" id="2013854"/>
    <lineage>
        <taxon>Bacteria</taxon>
        <taxon>Candidatus Walliibacteriota</taxon>
    </lineage>
</organism>